<dbReference type="PANTHER" id="PTHR47704:SF1">
    <property type="entry name" value="POTASSIUM TRANSPORTER KIMA"/>
    <property type="match status" value="1"/>
</dbReference>
<feature type="transmembrane region" description="Helical" evidence="5">
    <location>
        <begin position="263"/>
        <end position="283"/>
    </location>
</feature>
<feature type="transmembrane region" description="Helical" evidence="5">
    <location>
        <begin position="174"/>
        <end position="192"/>
    </location>
</feature>
<evidence type="ECO:0000256" key="1">
    <source>
        <dbReference type="ARBA" id="ARBA00004141"/>
    </source>
</evidence>
<feature type="transmembrane region" description="Helical" evidence="5">
    <location>
        <begin position="327"/>
        <end position="354"/>
    </location>
</feature>
<evidence type="ECO:0000256" key="4">
    <source>
        <dbReference type="ARBA" id="ARBA00023136"/>
    </source>
</evidence>
<feature type="transmembrane region" description="Helical" evidence="5">
    <location>
        <begin position="110"/>
        <end position="132"/>
    </location>
</feature>
<feature type="transmembrane region" description="Helical" evidence="5">
    <location>
        <begin position="441"/>
        <end position="464"/>
    </location>
</feature>
<keyword evidence="2 5" id="KW-0812">Transmembrane</keyword>
<accession>A0A495A8L2</accession>
<sequence length="657" mass="70217">MYASRLLRRALVGKPLHNERAAGTVLSKGTALPVFASDALSSVAYAPDEIVLTLALAGSAAIVVSPWVGLVVLVVLAVVITAYRQNVRAYPSGGADFEIASKNLGRPAGAAVGAALLVDYMLVVAVSMAAAAQYLAAVFPWLVGHRTVVAVVGIALVALLNLRGLKFMGRASSVPTYAFVGVVLVLIVVGIVQELTGTLDPAPSAGYEVLPADGMQGGLMGLAGAMLVLRAFSSGAVAVTGVETITHSVPYFRKPKALNAARTLAVLGALSAVLLLGVLYLTWRTGVVVVMDPERQLLVHGHAPDANFYQVPVLAQIAQAVTGQDPVWVAVLALATVGVLFMAANTAYSGFPVLASRLASAGLLPRQLQSRGDRFAFTNGIVLLSVVAAGFTLAFGANVNALIQLYVVGAFFAFTLTQAGMVRHWTRVRRTRTSRTTHRQFAVRFGVAVIALVACAAVFVVVLVTKLAQGAWLTIVAIALTTVFMRAIAHHYRAVDAELAVGPDSRVRALPSRVHSIIVVTSVRKPVVRALTYARASRPSTLEAVVVDTDRARTENIVREWEALEIPVPVTVLASPYRDTVGPVIAHIRGIRRKSPRDLVIVYLPEYVVGRGWERFLHNQAIRPLRTRLHYERGVMIASVPWHLESVRELQLTENNR</sequence>
<dbReference type="PANTHER" id="PTHR47704">
    <property type="entry name" value="POTASSIUM TRANSPORTER KIMA"/>
    <property type="match status" value="1"/>
</dbReference>
<comment type="caution">
    <text evidence="6">The sequence shown here is derived from an EMBL/GenBank/DDBJ whole genome shotgun (WGS) entry which is preliminary data.</text>
</comment>
<feature type="transmembrane region" description="Helical" evidence="5">
    <location>
        <begin position="138"/>
        <end position="162"/>
    </location>
</feature>
<evidence type="ECO:0000256" key="5">
    <source>
        <dbReference type="SAM" id="Phobius"/>
    </source>
</evidence>
<keyword evidence="7" id="KW-1185">Reference proteome</keyword>
<comment type="subcellular location">
    <subcellularLocation>
        <location evidence="1">Membrane</location>
        <topology evidence="1">Multi-pass membrane protein</topology>
    </subcellularLocation>
</comment>
<evidence type="ECO:0000256" key="3">
    <source>
        <dbReference type="ARBA" id="ARBA00022989"/>
    </source>
</evidence>
<dbReference type="GO" id="GO:0022857">
    <property type="term" value="F:transmembrane transporter activity"/>
    <property type="evidence" value="ECO:0007669"/>
    <property type="project" value="InterPro"/>
</dbReference>
<evidence type="ECO:0000313" key="6">
    <source>
        <dbReference type="EMBL" id="RKQ36288.1"/>
    </source>
</evidence>
<feature type="transmembrane region" description="Helical" evidence="5">
    <location>
        <begin position="375"/>
        <end position="395"/>
    </location>
</feature>
<evidence type="ECO:0000313" key="7">
    <source>
        <dbReference type="Proteomes" id="UP000249516"/>
    </source>
</evidence>
<dbReference type="AlphaFoldDB" id="A0A495A8L2"/>
<protein>
    <submittedName>
        <fullName evidence="6">APC family permease</fullName>
    </submittedName>
</protein>
<gene>
    <name evidence="6" type="ORF">C1C97_000965</name>
</gene>
<feature type="transmembrane region" description="Helical" evidence="5">
    <location>
        <begin position="401"/>
        <end position="420"/>
    </location>
</feature>
<organism evidence="6 7">
    <name type="scientific">Kocuria tytonis</name>
    <dbReference type="NCBI Taxonomy" id="2054280"/>
    <lineage>
        <taxon>Bacteria</taxon>
        <taxon>Bacillati</taxon>
        <taxon>Actinomycetota</taxon>
        <taxon>Actinomycetes</taxon>
        <taxon>Micrococcales</taxon>
        <taxon>Micrococcaceae</taxon>
        <taxon>Kocuria</taxon>
    </lineage>
</organism>
<dbReference type="Pfam" id="PF13520">
    <property type="entry name" value="AA_permease_2"/>
    <property type="match status" value="1"/>
</dbReference>
<proteinExistence type="predicted"/>
<keyword evidence="3 5" id="KW-1133">Transmembrane helix</keyword>
<reference evidence="6 7" key="1">
    <citation type="submission" date="2018-10" db="EMBL/GenBank/DDBJ databases">
        <title>Kocuria tytouropygialis sp. nov., isolated from the uropygial gland of an American barn owl (Tyto furcata).</title>
        <authorList>
            <person name="Braun M.S."/>
            <person name="Wang E."/>
            <person name="Zimmermann S."/>
            <person name="Wagner H."/>
            <person name="Wink M."/>
        </authorList>
    </citation>
    <scope>NUCLEOTIDE SEQUENCE [LARGE SCALE GENOMIC DNA]</scope>
    <source>
        <strain evidence="6 7">442</strain>
    </source>
</reference>
<dbReference type="InterPro" id="IPR053153">
    <property type="entry name" value="APC_K+_Transporter"/>
</dbReference>
<dbReference type="InterPro" id="IPR002293">
    <property type="entry name" value="AA/rel_permease1"/>
</dbReference>
<evidence type="ECO:0000256" key="2">
    <source>
        <dbReference type="ARBA" id="ARBA00022692"/>
    </source>
</evidence>
<dbReference type="GO" id="GO:0016020">
    <property type="term" value="C:membrane"/>
    <property type="evidence" value="ECO:0007669"/>
    <property type="project" value="UniProtKB-SubCell"/>
</dbReference>
<dbReference type="Proteomes" id="UP000249516">
    <property type="component" value="Unassembled WGS sequence"/>
</dbReference>
<dbReference type="EMBL" id="PNJG02000001">
    <property type="protein sequence ID" value="RKQ36288.1"/>
    <property type="molecule type" value="Genomic_DNA"/>
</dbReference>
<feature type="transmembrane region" description="Helical" evidence="5">
    <location>
        <begin position="50"/>
        <end position="83"/>
    </location>
</feature>
<feature type="transmembrane region" description="Helical" evidence="5">
    <location>
        <begin position="470"/>
        <end position="489"/>
    </location>
</feature>
<feature type="transmembrane region" description="Helical" evidence="5">
    <location>
        <begin position="219"/>
        <end position="242"/>
    </location>
</feature>
<keyword evidence="4 5" id="KW-0472">Membrane</keyword>
<name>A0A495A8L2_9MICC</name>
<dbReference type="Gene3D" id="1.20.1740.10">
    <property type="entry name" value="Amino acid/polyamine transporter I"/>
    <property type="match status" value="1"/>
</dbReference>
<dbReference type="OrthoDB" id="9759676at2"/>